<dbReference type="Pfam" id="PF00226">
    <property type="entry name" value="DnaJ"/>
    <property type="match status" value="1"/>
</dbReference>
<dbReference type="PANTHER" id="PTHR44873">
    <property type="entry name" value="DNAJ HOMOLOG SUBFAMILY C MEMBER 30, MITOCHONDRIAL"/>
    <property type="match status" value="1"/>
</dbReference>
<evidence type="ECO:0000313" key="15">
    <source>
        <dbReference type="Ensembl" id="ENSMALP00000016328.1"/>
    </source>
</evidence>
<dbReference type="PANTHER" id="PTHR44873:SF1">
    <property type="entry name" value="DNAJ HOMOLOG SUBFAMILY C MEMBER 30, MITOCHONDRIAL"/>
    <property type="match status" value="1"/>
</dbReference>
<keyword evidence="6" id="KW-0496">Mitochondrion</keyword>
<dbReference type="AlphaFoldDB" id="A0A3Q3JBI7"/>
<evidence type="ECO:0000256" key="12">
    <source>
        <dbReference type="SAM" id="MobiDB-lite"/>
    </source>
</evidence>
<dbReference type="PROSITE" id="PS50076">
    <property type="entry name" value="DNAJ_2"/>
    <property type="match status" value="1"/>
</dbReference>
<protein>
    <recommendedName>
        <fullName evidence="11">DnaJ homolog subfamily C member 30, mitochondrial</fullName>
    </recommendedName>
</protein>
<dbReference type="PRINTS" id="PR00625">
    <property type="entry name" value="JDOMAIN"/>
</dbReference>
<feature type="domain" description="J" evidence="14">
    <location>
        <begin position="120"/>
        <end position="185"/>
    </location>
</feature>
<evidence type="ECO:0000256" key="7">
    <source>
        <dbReference type="ARBA" id="ARBA00023136"/>
    </source>
</evidence>
<keyword evidence="2 13" id="KW-0812">Transmembrane</keyword>
<dbReference type="InterPro" id="IPR001623">
    <property type="entry name" value="DnaJ_domain"/>
</dbReference>
<evidence type="ECO:0000256" key="10">
    <source>
        <dbReference type="ARBA" id="ARBA00065070"/>
    </source>
</evidence>
<evidence type="ECO:0000256" key="6">
    <source>
        <dbReference type="ARBA" id="ARBA00023128"/>
    </source>
</evidence>
<keyword evidence="4" id="KW-0809">Transit peptide</keyword>
<evidence type="ECO:0000313" key="16">
    <source>
        <dbReference type="Proteomes" id="UP000261600"/>
    </source>
</evidence>
<dbReference type="InterPro" id="IPR036869">
    <property type="entry name" value="J_dom_sf"/>
</dbReference>
<feature type="transmembrane region" description="Helical" evidence="13">
    <location>
        <begin position="265"/>
        <end position="287"/>
    </location>
</feature>
<feature type="compositionally biased region" description="Polar residues" evidence="12">
    <location>
        <begin position="196"/>
        <end position="208"/>
    </location>
</feature>
<dbReference type="STRING" id="43700.ENSMALP00000016328"/>
<evidence type="ECO:0000259" key="14">
    <source>
        <dbReference type="PROSITE" id="PS50076"/>
    </source>
</evidence>
<evidence type="ECO:0000256" key="5">
    <source>
        <dbReference type="ARBA" id="ARBA00022989"/>
    </source>
</evidence>
<dbReference type="GO" id="GO:0005743">
    <property type="term" value="C:mitochondrial inner membrane"/>
    <property type="evidence" value="ECO:0007669"/>
    <property type="project" value="UniProtKB-SubCell"/>
</dbReference>
<dbReference type="SMART" id="SM00271">
    <property type="entry name" value="DnaJ"/>
    <property type="match status" value="1"/>
</dbReference>
<dbReference type="Gene3D" id="1.10.287.110">
    <property type="entry name" value="DnaJ domain"/>
    <property type="match status" value="1"/>
</dbReference>
<accession>A0A3Q3JBI7</accession>
<evidence type="ECO:0000256" key="1">
    <source>
        <dbReference type="ARBA" id="ARBA00004434"/>
    </source>
</evidence>
<evidence type="ECO:0000256" key="4">
    <source>
        <dbReference type="ARBA" id="ARBA00022946"/>
    </source>
</evidence>
<dbReference type="Proteomes" id="UP000261600">
    <property type="component" value="Unplaced"/>
</dbReference>
<keyword evidence="5 13" id="KW-1133">Transmembrane helix</keyword>
<comment type="subcellular location">
    <subcellularLocation>
        <location evidence="1">Mitochondrion inner membrane</location>
        <topology evidence="1">Single-pass membrane protein</topology>
    </subcellularLocation>
</comment>
<evidence type="ECO:0000256" key="2">
    <source>
        <dbReference type="ARBA" id="ARBA00022692"/>
    </source>
</evidence>
<organism evidence="15 16">
    <name type="scientific">Monopterus albus</name>
    <name type="common">Swamp eel</name>
    <dbReference type="NCBI Taxonomy" id="43700"/>
    <lineage>
        <taxon>Eukaryota</taxon>
        <taxon>Metazoa</taxon>
        <taxon>Chordata</taxon>
        <taxon>Craniata</taxon>
        <taxon>Vertebrata</taxon>
        <taxon>Euteleostomi</taxon>
        <taxon>Actinopterygii</taxon>
        <taxon>Neopterygii</taxon>
        <taxon>Teleostei</taxon>
        <taxon>Neoteleostei</taxon>
        <taxon>Acanthomorphata</taxon>
        <taxon>Anabantaria</taxon>
        <taxon>Synbranchiformes</taxon>
        <taxon>Synbranchidae</taxon>
        <taxon>Monopterus</taxon>
    </lineage>
</organism>
<evidence type="ECO:0000256" key="11">
    <source>
        <dbReference type="ARBA" id="ARBA00070112"/>
    </source>
</evidence>
<proteinExistence type="predicted"/>
<reference evidence="15" key="2">
    <citation type="submission" date="2025-09" db="UniProtKB">
        <authorList>
            <consortium name="Ensembl"/>
        </authorList>
    </citation>
    <scope>IDENTIFICATION</scope>
</reference>
<keyword evidence="8" id="KW-0143">Chaperone</keyword>
<dbReference type="SUPFAM" id="SSF46565">
    <property type="entry name" value="Chaperone J-domain"/>
    <property type="match status" value="1"/>
</dbReference>
<evidence type="ECO:0000256" key="8">
    <source>
        <dbReference type="ARBA" id="ARBA00023186"/>
    </source>
</evidence>
<evidence type="ECO:0000256" key="9">
    <source>
        <dbReference type="ARBA" id="ARBA00058822"/>
    </source>
</evidence>
<dbReference type="FunFam" id="1.10.287.110:FF:000060">
    <property type="entry name" value="DnaJ (Hsp40) homolog, subfamily C, member 30"/>
    <property type="match status" value="1"/>
</dbReference>
<evidence type="ECO:0000256" key="13">
    <source>
        <dbReference type="SAM" id="Phobius"/>
    </source>
</evidence>
<dbReference type="InterPro" id="IPR053025">
    <property type="entry name" value="Mito_ATP_Synthase-Asso"/>
</dbReference>
<dbReference type="CDD" id="cd06257">
    <property type="entry name" value="DnaJ"/>
    <property type="match status" value="1"/>
</dbReference>
<evidence type="ECO:0000256" key="3">
    <source>
        <dbReference type="ARBA" id="ARBA00022792"/>
    </source>
</evidence>
<reference evidence="15" key="1">
    <citation type="submission" date="2025-08" db="UniProtKB">
        <authorList>
            <consortium name="Ensembl"/>
        </authorList>
    </citation>
    <scope>IDENTIFICATION</scope>
</reference>
<comment type="function">
    <text evidence="9">Mitochondrial protein enriched in neurons that acts as a regulator of mitochondrial respiration. Associates with the ATP synthase complex and facilitates ATP synthesis. May be a chaperone protein involved in the turnover of the subunits of mitochondrial complex I N-module. It facilitates the degradation of N-module subunits damaged by oxidative stress, and contributes to complex I functional efficiency.</text>
</comment>
<keyword evidence="7 13" id="KW-0472">Membrane</keyword>
<keyword evidence="16" id="KW-1185">Reference proteome</keyword>
<name>A0A3Q3JBI7_MONAL</name>
<keyword evidence="3" id="KW-0999">Mitochondrion inner membrane</keyword>
<sequence>MSTGFSLVNGKQYGAENAADTVTLGVSQRSYTPVAQLLGNVIANDGLGAYSLSNETLGENIARNWCRGNAKFRRTSCISVRPHQDFSSRHSCWGQGQSVFTRAYSVNGTRSEPLYKTKTGYYEILEVSPTATRAQIKTAYYKQSFVYHPDRNDGSEQATVRFAEVSEAYTVLGNTTLRKKYDRGLLSQADLTATTRPSAKDTIGSSAKPQPERRRSVMGVDYRGGIFDFDHFYKSHYSEQLQRQRDIRLRKEELLSQKQERQKKLGTMTDMAVAVLLAMAFGLMISLKQP</sequence>
<feature type="region of interest" description="Disordered" evidence="12">
    <location>
        <begin position="196"/>
        <end position="215"/>
    </location>
</feature>
<dbReference type="Ensembl" id="ENSMALT00000016658.1">
    <property type="protein sequence ID" value="ENSMALP00000016328.1"/>
    <property type="gene ID" value="ENSMALG00000011459.1"/>
</dbReference>
<comment type="subunit">
    <text evidence="10">Associates with the ATP synthase complex. Interacts with MT-ATP6; interaction is direct. Interacts with ATP5MC2; interaction is direct.</text>
</comment>